<evidence type="ECO:0000256" key="1">
    <source>
        <dbReference type="ARBA" id="ARBA00022801"/>
    </source>
</evidence>
<feature type="domain" description="AB hydrolase-1" evidence="2">
    <location>
        <begin position="22"/>
        <end position="118"/>
    </location>
</feature>
<gene>
    <name evidence="3" type="ORF">C1I60_09410</name>
</gene>
<dbReference type="InterPro" id="IPR000073">
    <property type="entry name" value="AB_hydrolase_1"/>
</dbReference>
<name>A0A4U2Q0Q5_9BACL</name>
<dbReference type="PRINTS" id="PR00111">
    <property type="entry name" value="ABHYDROLASE"/>
</dbReference>
<sequence length="256" mass="29279">MPKTNINGYSMHYTDRGKGTAILFIHPPVLTSSNFQYQIQELSDRFRTVAFDIRGHGQSEPSKKAITYPLIAEDMKQLMDELKIERAFLCGYSIGGSIVLDFLLAYPDRSLGGIIIGGMSEVGGRELKNKISLGHMFSKLGLISPIAFSTAWSQAHKNLSLFWTLFNDARKGNAKNAEQYYNYSLHYNCTAHLQEINHRVLLIYGEKDKLFYPYARLLHERLPQNELIFIEDMDHRIPTKAAKPLNRLISQFVSRF</sequence>
<dbReference type="SUPFAM" id="SSF53474">
    <property type="entry name" value="alpha/beta-Hydrolases"/>
    <property type="match status" value="1"/>
</dbReference>
<dbReference type="GO" id="GO:0016787">
    <property type="term" value="F:hydrolase activity"/>
    <property type="evidence" value="ECO:0007669"/>
    <property type="project" value="UniProtKB-KW"/>
</dbReference>
<dbReference type="InterPro" id="IPR050266">
    <property type="entry name" value="AB_hydrolase_sf"/>
</dbReference>
<reference evidence="3 4" key="1">
    <citation type="submission" date="2018-01" db="EMBL/GenBank/DDBJ databases">
        <title>Bacillales members from the olive rhizosphere are effective biological control agents against Verticillium dahliae.</title>
        <authorList>
            <person name="Gomez-Lama C."/>
            <person name="Legarda G."/>
            <person name="Ruano-Rosa D."/>
            <person name="Pizarro-Tobias P."/>
            <person name="Valverde-Corredor A."/>
            <person name="Niqui J.L."/>
            <person name="Trivino J.C."/>
            <person name="Roca A."/>
            <person name="Mercado-Blanco J."/>
        </authorList>
    </citation>
    <scope>NUCLEOTIDE SEQUENCE [LARGE SCALE GENOMIC DNA]</scope>
    <source>
        <strain evidence="3 4">PIC167</strain>
    </source>
</reference>
<accession>A0A4U2Q0Q5</accession>
<protein>
    <submittedName>
        <fullName evidence="3">Alpha/beta hydrolase</fullName>
    </submittedName>
</protein>
<organism evidence="3 4">
    <name type="scientific">Paenibacillus terrae</name>
    <dbReference type="NCBI Taxonomy" id="159743"/>
    <lineage>
        <taxon>Bacteria</taxon>
        <taxon>Bacillati</taxon>
        <taxon>Bacillota</taxon>
        <taxon>Bacilli</taxon>
        <taxon>Bacillales</taxon>
        <taxon>Paenibacillaceae</taxon>
        <taxon>Paenibacillus</taxon>
    </lineage>
</organism>
<evidence type="ECO:0000259" key="2">
    <source>
        <dbReference type="Pfam" id="PF00561"/>
    </source>
</evidence>
<dbReference type="Pfam" id="PF00561">
    <property type="entry name" value="Abhydrolase_1"/>
    <property type="match status" value="1"/>
</dbReference>
<evidence type="ECO:0000313" key="3">
    <source>
        <dbReference type="EMBL" id="TKH44670.1"/>
    </source>
</evidence>
<dbReference type="InterPro" id="IPR029058">
    <property type="entry name" value="AB_hydrolase_fold"/>
</dbReference>
<dbReference type="RefSeq" id="WP_137061468.1">
    <property type="nucleotide sequence ID" value="NZ_PNXQ01000011.1"/>
</dbReference>
<dbReference type="GO" id="GO:0016020">
    <property type="term" value="C:membrane"/>
    <property type="evidence" value="ECO:0007669"/>
    <property type="project" value="TreeGrafter"/>
</dbReference>
<dbReference type="Proteomes" id="UP000308114">
    <property type="component" value="Unassembled WGS sequence"/>
</dbReference>
<evidence type="ECO:0000313" key="4">
    <source>
        <dbReference type="Proteomes" id="UP000308114"/>
    </source>
</evidence>
<dbReference type="AlphaFoldDB" id="A0A4U2Q0Q5"/>
<comment type="caution">
    <text evidence="3">The sequence shown here is derived from an EMBL/GenBank/DDBJ whole genome shotgun (WGS) entry which is preliminary data.</text>
</comment>
<dbReference type="PANTHER" id="PTHR43798:SF31">
    <property type="entry name" value="AB HYDROLASE SUPERFAMILY PROTEIN YCLE"/>
    <property type="match status" value="1"/>
</dbReference>
<dbReference type="PANTHER" id="PTHR43798">
    <property type="entry name" value="MONOACYLGLYCEROL LIPASE"/>
    <property type="match status" value="1"/>
</dbReference>
<keyword evidence="1 3" id="KW-0378">Hydrolase</keyword>
<dbReference type="Gene3D" id="3.40.50.1820">
    <property type="entry name" value="alpha/beta hydrolase"/>
    <property type="match status" value="1"/>
</dbReference>
<dbReference type="EMBL" id="PNXQ01000011">
    <property type="protein sequence ID" value="TKH44670.1"/>
    <property type="molecule type" value="Genomic_DNA"/>
</dbReference>
<proteinExistence type="predicted"/>